<organism evidence="2 3">
    <name type="scientific">Streptomyces caeruleatus</name>
    <dbReference type="NCBI Taxonomy" id="661399"/>
    <lineage>
        <taxon>Bacteria</taxon>
        <taxon>Bacillati</taxon>
        <taxon>Actinomycetota</taxon>
        <taxon>Actinomycetes</taxon>
        <taxon>Kitasatosporales</taxon>
        <taxon>Streptomycetaceae</taxon>
        <taxon>Streptomyces</taxon>
    </lineage>
</organism>
<evidence type="ECO:0000313" key="2">
    <source>
        <dbReference type="EMBL" id="KUO02044.1"/>
    </source>
</evidence>
<name>A0A117RPH6_9ACTN</name>
<dbReference type="STRING" id="661399.AQJ67_22945"/>
<keyword evidence="3" id="KW-1185">Reference proteome</keyword>
<comment type="caution">
    <text evidence="2">The sequence shown here is derived from an EMBL/GenBank/DDBJ whole genome shotgun (WGS) entry which is preliminary data.</text>
</comment>
<dbReference type="InterPro" id="IPR010427">
    <property type="entry name" value="DUF1023"/>
</dbReference>
<dbReference type="OrthoDB" id="5969911at2"/>
<feature type="domain" description="DUF1023" evidence="1">
    <location>
        <begin position="366"/>
        <end position="537"/>
    </location>
</feature>
<accession>A0A117RPH6</accession>
<dbReference type="EMBL" id="LMWY01000025">
    <property type="protein sequence ID" value="KUO02044.1"/>
    <property type="molecule type" value="Genomic_DNA"/>
</dbReference>
<sequence>MDYTTLKALRPSEYSDAADGYRRTSDMASAAKDRIENQIAAALQKDNEGEALDSALKQLRELGGNLHYVQVECGLVATALDGFAYELEAAKKKLEAAVEGAQAQRLTVHSDGSISYPPGGEKADGKLSVGGTVTGLTDSVASAVGRQAANVDPNPNHLLARDYADQIATAIEEATEADEKWAPKLQALKADDDLTVSDRDWADASSDTKGVQTAGKEYLDSLPQPPKDGSPEDNAEWWKKLSPEEQAAWISTNPETVGKLNGLPSEVRDEANRIVFSETRARLQMELDSIPKSPTNEWTWITSGPYPSKVHTDEWMEWYRQYGDRQQQLNTTLKGMQYIQDRFDRTGEGGLPEAYLLGFDPTGLGDGKVIIANGNPDQADHTAVYVPGTFSGLDKIGEGDNHGDIGRGERLWSESNTFSPTQKISTITWLDYNAPDSIVPQASSGKYAEEGGPRLYDFLQGNRAAHENVTGSTAHTTVIGHSYGSTVVGVSAQSGSWNDSVAVNDYIFAGSPGVQADHAADLGAGADHVWAMGGPGDDQVVRQGGRLMGLGDNLTIPTDKSFGGNVMKSDSDGHSGFWNQESVSLSNQAAVITGNYHRVELE</sequence>
<dbReference type="RefSeq" id="WP_062720932.1">
    <property type="nucleotide sequence ID" value="NZ_KQ948930.1"/>
</dbReference>
<gene>
    <name evidence="2" type="ORF">AQJ67_22945</name>
</gene>
<protein>
    <recommendedName>
        <fullName evidence="1">DUF1023 domain-containing protein</fullName>
    </recommendedName>
</protein>
<dbReference type="ESTHER" id="9actn-a0a117rph6">
    <property type="family name" value="Duf_1023"/>
</dbReference>
<reference evidence="2 3" key="1">
    <citation type="submission" date="2015-10" db="EMBL/GenBank/DDBJ databases">
        <title>Draft genome sequence of Streptomyces caeruleatus NRRL B-24802, type strain for the species Streptomyces caeruleatus.</title>
        <authorList>
            <person name="Ruckert C."/>
            <person name="Winkler A."/>
            <person name="Kalinowski J."/>
            <person name="Kampfer P."/>
            <person name="Glaeser S."/>
        </authorList>
    </citation>
    <scope>NUCLEOTIDE SEQUENCE [LARGE SCALE GENOMIC DNA]</scope>
    <source>
        <strain evidence="2 3">NRRL B-24802</strain>
    </source>
</reference>
<evidence type="ECO:0000259" key="1">
    <source>
        <dbReference type="Pfam" id="PF06259"/>
    </source>
</evidence>
<proteinExistence type="predicted"/>
<dbReference type="AlphaFoldDB" id="A0A117RPH6"/>
<evidence type="ECO:0000313" key="3">
    <source>
        <dbReference type="Proteomes" id="UP000053429"/>
    </source>
</evidence>
<dbReference type="Proteomes" id="UP000053429">
    <property type="component" value="Unassembled WGS sequence"/>
</dbReference>
<dbReference type="Pfam" id="PF06259">
    <property type="entry name" value="Abhydrolase_8"/>
    <property type="match status" value="1"/>
</dbReference>